<dbReference type="KEGG" id="pgz:C2E15_05360"/>
<dbReference type="InterPro" id="IPR027417">
    <property type="entry name" value="P-loop_NTPase"/>
</dbReference>
<evidence type="ECO:0000259" key="11">
    <source>
        <dbReference type="PROSITE" id="PS50893"/>
    </source>
</evidence>
<dbReference type="GO" id="GO:0005886">
    <property type="term" value="C:plasma membrane"/>
    <property type="evidence" value="ECO:0007669"/>
    <property type="project" value="UniProtKB-SubCell"/>
</dbReference>
<dbReference type="PANTHER" id="PTHR42771">
    <property type="entry name" value="IRON(3+)-HYDROXAMATE IMPORT ATP-BINDING PROTEIN FHUC"/>
    <property type="match status" value="1"/>
</dbReference>
<evidence type="ECO:0000256" key="3">
    <source>
        <dbReference type="ARBA" id="ARBA00022448"/>
    </source>
</evidence>
<keyword evidence="5" id="KW-0410">Iron transport</keyword>
<dbReference type="RefSeq" id="WP_104956450.1">
    <property type="nucleotide sequence ID" value="NZ_CP026377.1"/>
</dbReference>
<keyword evidence="13" id="KW-1185">Reference proteome</keyword>
<evidence type="ECO:0000256" key="5">
    <source>
        <dbReference type="ARBA" id="ARBA00022496"/>
    </source>
</evidence>
<protein>
    <submittedName>
        <fullName evidence="12">Iron ABC transporter ATP-binding protein</fullName>
    </submittedName>
</protein>
<dbReference type="Proteomes" id="UP000238365">
    <property type="component" value="Chromosome"/>
</dbReference>
<dbReference type="InterPro" id="IPR003593">
    <property type="entry name" value="AAA+_ATPase"/>
</dbReference>
<dbReference type="InterPro" id="IPR003439">
    <property type="entry name" value="ABC_transporter-like_ATP-bd"/>
</dbReference>
<dbReference type="FunFam" id="3.40.50.300:FF:000134">
    <property type="entry name" value="Iron-enterobactin ABC transporter ATP-binding protein"/>
    <property type="match status" value="1"/>
</dbReference>
<feature type="domain" description="ABC transporter" evidence="11">
    <location>
        <begin position="2"/>
        <end position="236"/>
    </location>
</feature>
<comment type="similarity">
    <text evidence="2">Belongs to the ABC transporter superfamily. Drug exporter-2 (TC 3.A.1.117) family.</text>
</comment>
<dbReference type="CDD" id="cd03214">
    <property type="entry name" value="ABC_Iron-Siderophores_B12_Hemin"/>
    <property type="match status" value="1"/>
</dbReference>
<keyword evidence="4" id="KW-1003">Cell membrane</keyword>
<keyword evidence="10" id="KW-0472">Membrane</keyword>
<dbReference type="EMBL" id="CP026377">
    <property type="protein sequence ID" value="AUX92560.1"/>
    <property type="molecule type" value="Genomic_DNA"/>
</dbReference>
<accession>A0A2L0IDG7</accession>
<dbReference type="InterPro" id="IPR051535">
    <property type="entry name" value="Siderophore_ABC-ATPase"/>
</dbReference>
<dbReference type="AlphaFoldDB" id="A0A2L0IDG7"/>
<dbReference type="Gene3D" id="3.40.50.300">
    <property type="entry name" value="P-loop containing nucleotide triphosphate hydrolases"/>
    <property type="match status" value="1"/>
</dbReference>
<evidence type="ECO:0000256" key="6">
    <source>
        <dbReference type="ARBA" id="ARBA00022741"/>
    </source>
</evidence>
<dbReference type="Pfam" id="PF00005">
    <property type="entry name" value="ABC_tran"/>
    <property type="match status" value="1"/>
</dbReference>
<keyword evidence="7 12" id="KW-0067">ATP-binding</keyword>
<dbReference type="GO" id="GO:0016887">
    <property type="term" value="F:ATP hydrolysis activity"/>
    <property type="evidence" value="ECO:0007669"/>
    <property type="project" value="InterPro"/>
</dbReference>
<keyword evidence="8" id="KW-0408">Iron</keyword>
<name>A0A2L0IDG7_9GAMM</name>
<evidence type="ECO:0000313" key="13">
    <source>
        <dbReference type="Proteomes" id="UP000238365"/>
    </source>
</evidence>
<evidence type="ECO:0000256" key="8">
    <source>
        <dbReference type="ARBA" id="ARBA00023004"/>
    </source>
</evidence>
<dbReference type="InterPro" id="IPR017871">
    <property type="entry name" value="ABC_transporter-like_CS"/>
</dbReference>
<dbReference type="SUPFAM" id="SSF52540">
    <property type="entry name" value="P-loop containing nucleoside triphosphate hydrolases"/>
    <property type="match status" value="1"/>
</dbReference>
<reference evidence="12 13" key="1">
    <citation type="submission" date="2018-01" db="EMBL/GenBank/DDBJ databases">
        <title>Complete and assembled Genome of Pantoea gaviniae DSM22758T.</title>
        <authorList>
            <person name="Stevens M.J.A."/>
            <person name="Zurfluh K."/>
            <person name="Stephan R."/>
        </authorList>
    </citation>
    <scope>NUCLEOTIDE SEQUENCE [LARGE SCALE GENOMIC DNA]</scope>
    <source>
        <strain evidence="12 13">DSM 22758</strain>
    </source>
</reference>
<dbReference type="GO" id="GO:0005524">
    <property type="term" value="F:ATP binding"/>
    <property type="evidence" value="ECO:0007669"/>
    <property type="project" value="UniProtKB-KW"/>
</dbReference>
<gene>
    <name evidence="12" type="ORF">C2E15_05360</name>
</gene>
<dbReference type="PANTHER" id="PTHR42771:SF3">
    <property type="entry name" value="PETROBACTIN IMPORT ATP-BINDING PROTEIN YCLP"/>
    <property type="match status" value="1"/>
</dbReference>
<dbReference type="SMART" id="SM00382">
    <property type="entry name" value="AAA"/>
    <property type="match status" value="1"/>
</dbReference>
<evidence type="ECO:0000256" key="9">
    <source>
        <dbReference type="ARBA" id="ARBA00023065"/>
    </source>
</evidence>
<evidence type="ECO:0000256" key="7">
    <source>
        <dbReference type="ARBA" id="ARBA00022840"/>
    </source>
</evidence>
<keyword evidence="9" id="KW-0406">Ion transport</keyword>
<organism evidence="12 13">
    <name type="scientific">Mixta gaviniae</name>
    <dbReference type="NCBI Taxonomy" id="665914"/>
    <lineage>
        <taxon>Bacteria</taxon>
        <taxon>Pseudomonadati</taxon>
        <taxon>Pseudomonadota</taxon>
        <taxon>Gammaproteobacteria</taxon>
        <taxon>Enterobacterales</taxon>
        <taxon>Erwiniaceae</taxon>
        <taxon>Mixta</taxon>
    </lineage>
</organism>
<proteinExistence type="inferred from homology"/>
<dbReference type="GO" id="GO:0006826">
    <property type="term" value="P:iron ion transport"/>
    <property type="evidence" value="ECO:0007669"/>
    <property type="project" value="UniProtKB-KW"/>
</dbReference>
<dbReference type="PROSITE" id="PS50893">
    <property type="entry name" value="ABC_TRANSPORTER_2"/>
    <property type="match status" value="1"/>
</dbReference>
<evidence type="ECO:0000256" key="1">
    <source>
        <dbReference type="ARBA" id="ARBA00004202"/>
    </source>
</evidence>
<evidence type="ECO:0000256" key="2">
    <source>
        <dbReference type="ARBA" id="ARBA00006526"/>
    </source>
</evidence>
<sequence length="254" mass="28445">MIEVKAICKSYQNTTVLNRITESIPVGGITSIIGANGAGKSTLLSVISRLLTADSGSVLVNGLEVAKTPDEQMAKVLSVLRQENHFTSRLTVEDLVGFGRYPWSKGRLTSEDRQHIETAMDFLDLLPLRARYLDQLSGGQRQRACVAMVLCQNTDYVLLDEPLNNLDMKHSVAMMKQLRRAADELHKTIILVIHDINFASAYSDHIIAMKQGEVLYRGTPQEIMRPEVIEAIFDTKVHIETLHGQHIAIYYRQA</sequence>
<evidence type="ECO:0000313" key="12">
    <source>
        <dbReference type="EMBL" id="AUX92560.1"/>
    </source>
</evidence>
<dbReference type="PROSITE" id="PS00211">
    <property type="entry name" value="ABC_TRANSPORTER_1"/>
    <property type="match status" value="1"/>
</dbReference>
<comment type="subcellular location">
    <subcellularLocation>
        <location evidence="1">Cell membrane</location>
        <topology evidence="1">Peripheral membrane protein</topology>
    </subcellularLocation>
</comment>
<keyword evidence="6" id="KW-0547">Nucleotide-binding</keyword>
<evidence type="ECO:0000256" key="10">
    <source>
        <dbReference type="ARBA" id="ARBA00023136"/>
    </source>
</evidence>
<evidence type="ECO:0000256" key="4">
    <source>
        <dbReference type="ARBA" id="ARBA00022475"/>
    </source>
</evidence>
<keyword evidence="3" id="KW-0813">Transport</keyword>